<evidence type="ECO:0000256" key="2">
    <source>
        <dbReference type="SAM" id="MobiDB-lite"/>
    </source>
</evidence>
<name>A0A2J6PEZ8_9HELO</name>
<accession>A0A2J6PEZ8</accession>
<feature type="coiled-coil region" evidence="1">
    <location>
        <begin position="124"/>
        <end position="182"/>
    </location>
</feature>
<feature type="region of interest" description="Disordered" evidence="2">
    <location>
        <begin position="930"/>
        <end position="974"/>
    </location>
</feature>
<feature type="compositionally biased region" description="Basic residues" evidence="2">
    <location>
        <begin position="314"/>
        <end position="324"/>
    </location>
</feature>
<evidence type="ECO:0000256" key="1">
    <source>
        <dbReference type="SAM" id="Coils"/>
    </source>
</evidence>
<feature type="region of interest" description="Disordered" evidence="2">
    <location>
        <begin position="468"/>
        <end position="507"/>
    </location>
</feature>
<feature type="compositionally biased region" description="Acidic residues" evidence="2">
    <location>
        <begin position="945"/>
        <end position="959"/>
    </location>
</feature>
<organism evidence="3 4">
    <name type="scientific">Hyaloscypha hepaticicola</name>
    <dbReference type="NCBI Taxonomy" id="2082293"/>
    <lineage>
        <taxon>Eukaryota</taxon>
        <taxon>Fungi</taxon>
        <taxon>Dikarya</taxon>
        <taxon>Ascomycota</taxon>
        <taxon>Pezizomycotina</taxon>
        <taxon>Leotiomycetes</taxon>
        <taxon>Helotiales</taxon>
        <taxon>Hyaloscyphaceae</taxon>
        <taxon>Hyaloscypha</taxon>
    </lineage>
</organism>
<feature type="region of interest" description="Disordered" evidence="2">
    <location>
        <begin position="220"/>
        <end position="239"/>
    </location>
</feature>
<gene>
    <name evidence="3" type="ORF">NA56DRAFT_756460</name>
</gene>
<keyword evidence="1" id="KW-0175">Coiled coil</keyword>
<keyword evidence="4" id="KW-1185">Reference proteome</keyword>
<protein>
    <submittedName>
        <fullName evidence="3">Uncharacterized protein</fullName>
    </submittedName>
</protein>
<evidence type="ECO:0000313" key="4">
    <source>
        <dbReference type="Proteomes" id="UP000235672"/>
    </source>
</evidence>
<dbReference type="EMBL" id="KZ613547">
    <property type="protein sequence ID" value="PMD12559.1"/>
    <property type="molecule type" value="Genomic_DNA"/>
</dbReference>
<dbReference type="OrthoDB" id="5326588at2759"/>
<feature type="compositionally biased region" description="Acidic residues" evidence="2">
    <location>
        <begin position="226"/>
        <end position="239"/>
    </location>
</feature>
<feature type="region of interest" description="Disordered" evidence="2">
    <location>
        <begin position="273"/>
        <end position="342"/>
    </location>
</feature>
<reference evidence="3 4" key="1">
    <citation type="submission" date="2016-05" db="EMBL/GenBank/DDBJ databases">
        <title>A degradative enzymes factory behind the ericoid mycorrhizal symbiosis.</title>
        <authorList>
            <consortium name="DOE Joint Genome Institute"/>
            <person name="Martino E."/>
            <person name="Morin E."/>
            <person name="Grelet G."/>
            <person name="Kuo A."/>
            <person name="Kohler A."/>
            <person name="Daghino S."/>
            <person name="Barry K."/>
            <person name="Choi C."/>
            <person name="Cichocki N."/>
            <person name="Clum A."/>
            <person name="Copeland A."/>
            <person name="Hainaut M."/>
            <person name="Haridas S."/>
            <person name="Labutti K."/>
            <person name="Lindquist E."/>
            <person name="Lipzen A."/>
            <person name="Khouja H.-R."/>
            <person name="Murat C."/>
            <person name="Ohm R."/>
            <person name="Olson A."/>
            <person name="Spatafora J."/>
            <person name="Veneault-Fourrey C."/>
            <person name="Henrissat B."/>
            <person name="Grigoriev I."/>
            <person name="Martin F."/>
            <person name="Perotto S."/>
        </authorList>
    </citation>
    <scope>NUCLEOTIDE SEQUENCE [LARGE SCALE GENOMIC DNA]</scope>
    <source>
        <strain evidence="3 4">UAMH 7357</strain>
    </source>
</reference>
<proteinExistence type="predicted"/>
<feature type="compositionally biased region" description="Polar residues" evidence="2">
    <location>
        <begin position="280"/>
        <end position="303"/>
    </location>
</feature>
<dbReference type="Proteomes" id="UP000235672">
    <property type="component" value="Unassembled WGS sequence"/>
</dbReference>
<sequence length="1408" mass="162543">MDNPGQCKALNVSDEKRCIEAATSVNGLFCSFHSKQCQGLYRGYKLRNARLDRLSANPPPFLKNASTPLSHQDFSTVKTKEECKEIHDHLFLTLQLLERVIRARKLHHSRFFAEDCDYGHAKYLEGLQSQKGTVVRALERLERRTAEVIYGEQKWYSWVRECQDEEERGREKEREKVKMEAAMFKRHWKAAQLRARDAKAKEDKMRQDAYLEQVYKERLAEKEREGEGEDTEEDEMDWDPIEDVLEDNRGSYLDLIQTFLWIVDTNKVSENDVSMEDASAPSSSGPSVLTETSESVPKSNSEAVQAAPSTPASKKAKSKNKKKANPAPKAPTLTPEPEKGLIESRDVMHQRLKNGTEYNTAKVKGVMIGGTAENPVIATKTITFPEDQIQQLLAEIHEIKYLLFCRLLLGHVALIPAALRANSVDKFLADPEVTTAALRDICLKMEKPSMQDIRDACADLFRSEEEEEEADIEMAKPDVNPASSDYDEHGMPMFKPRKHKGELPDTWKPKSEMAKLAKERGQLPTFDSIMQAEEGGVLNFGENKDAKIPRKKIRVKICGKSIWNYPSNKAMNRGGWLHFCIIAKDSSLHDAIALCRHWDEFFELNILAIWQYFPGANWAEWVGNRYRQQMLQLGFIMYCESVAPDAEELTIRQNNRNRGIGPRSHTVFEARNFICAHIKRDDPVSRRLVQYLSMQSHTLMVLVRDAETGKLLVKPEEEERWLYREKSGIGRASRNEGWHIIKSIGPTFFEEMDRFRKWKFSFKEYFDVYVWDLEPGKPFAVLYNTVQELLFKAHRMCSPVDMYAPSSSVLKTLCRNEETNRPRDIKPGEEIESIWDEVNHPGTTFFYSKDDNHLDQSEGNLALRRVYNEANKFPKKFFYEKADELEDAILFPEELADSKVDPLDVGHPGPIEKWIAGFSLKGFIEGDCFESDDESESSAWVTNSDAEDEDLDEDDEEDCHEFPEVGAEGDNSIDAGHVADPVGGEGQEMAGSTNDTKLEKSKKDLFDIPRAMGYSEELQEAMRRMTLREWRSSKDRRSDAVMHAEFMEFLDKEKAKVFKQAWHNADLEPNAQAHYMEMMDMTKKCRRYFRKLFDCAPIILGLRLVEDLDVELEYAKGVHKAIAKVAPLFCPEFLESDDGKHFRDSLMFNQAERAKNFPDIRSHVSNKYRSPEFFKEFEDEMTRARGILADLPPEWDLHMRPIIAHLYKCGVIRSRSRPNVLGEAIAAKEPGRDKYDVFFDWRRNMHNMEYNPVMVNPHSVTPFKITAKEFSLKNPTARFAVLSLWSAPHFYPLMIGWDNRDPTSFRDLIGRHFNWMFVPKDLPRSEWSIHLSASGRIAPFKKFLGKNVIVKRDKYLVMAADEKELFKLVAATTFAIQTKPWRLELDLWKSFVNVDIEFLERLDNKWLE</sequence>
<evidence type="ECO:0000313" key="3">
    <source>
        <dbReference type="EMBL" id="PMD12559.1"/>
    </source>
</evidence>